<name>A0A2U2X365_9FLAO</name>
<protein>
    <recommendedName>
        <fullName evidence="3">Outer membrane porin, OprD family</fullName>
    </recommendedName>
</protein>
<dbReference type="Proteomes" id="UP000245370">
    <property type="component" value="Unassembled WGS sequence"/>
</dbReference>
<evidence type="ECO:0008006" key="3">
    <source>
        <dbReference type="Google" id="ProtNLM"/>
    </source>
</evidence>
<dbReference type="InterPro" id="IPR023614">
    <property type="entry name" value="Porin_dom_sf"/>
</dbReference>
<dbReference type="OrthoDB" id="862900at2"/>
<reference evidence="1 2" key="1">
    <citation type="submission" date="2018-05" db="EMBL/GenBank/DDBJ databases">
        <title>Brumimicrobium oceani sp. nov., isolated from coastal sediment.</title>
        <authorList>
            <person name="Kou Y."/>
        </authorList>
    </citation>
    <scope>NUCLEOTIDE SEQUENCE [LARGE SCALE GENOMIC DNA]</scope>
    <source>
        <strain evidence="1 2">C305</strain>
    </source>
</reference>
<gene>
    <name evidence="1" type="ORF">DIT68_14045</name>
</gene>
<comment type="caution">
    <text evidence="1">The sequence shown here is derived from an EMBL/GenBank/DDBJ whole genome shotgun (WGS) entry which is preliminary data.</text>
</comment>
<accession>A0A2U2X365</accession>
<dbReference type="EMBL" id="QFRJ01000014">
    <property type="protein sequence ID" value="PWH82223.1"/>
    <property type="molecule type" value="Genomic_DNA"/>
</dbReference>
<dbReference type="Gene3D" id="2.40.160.10">
    <property type="entry name" value="Porin"/>
    <property type="match status" value="1"/>
</dbReference>
<dbReference type="AlphaFoldDB" id="A0A2U2X365"/>
<organism evidence="1 2">
    <name type="scientific">Brumimicrobium oceani</name>
    <dbReference type="NCBI Taxonomy" id="2100725"/>
    <lineage>
        <taxon>Bacteria</taxon>
        <taxon>Pseudomonadati</taxon>
        <taxon>Bacteroidota</taxon>
        <taxon>Flavobacteriia</taxon>
        <taxon>Flavobacteriales</taxon>
        <taxon>Crocinitomicaceae</taxon>
        <taxon>Brumimicrobium</taxon>
    </lineage>
</organism>
<keyword evidence="2" id="KW-1185">Reference proteome</keyword>
<reference evidence="1 2" key="2">
    <citation type="submission" date="2018-05" db="EMBL/GenBank/DDBJ databases">
        <authorList>
            <person name="Lanie J.A."/>
            <person name="Ng W.-L."/>
            <person name="Kazmierczak K.M."/>
            <person name="Andrzejewski T.M."/>
            <person name="Davidsen T.M."/>
            <person name="Wayne K.J."/>
            <person name="Tettelin H."/>
            <person name="Glass J.I."/>
            <person name="Rusch D."/>
            <person name="Podicherti R."/>
            <person name="Tsui H.-C.T."/>
            <person name="Winkler M.E."/>
        </authorList>
    </citation>
    <scope>NUCLEOTIDE SEQUENCE [LARGE SCALE GENOMIC DNA]</scope>
    <source>
        <strain evidence="1 2">C305</strain>
    </source>
</reference>
<proteinExistence type="predicted"/>
<sequence>MILKASVRRKNLILLIVILLAFTFPKHPFGQSPSTDSTKTLSDFLKKGELEFKSRTFFMSTLNEGSNRDYFALAQGAGVDYTTPSFYGFHFKMGGYVTFRLAEYNLLNAENEWAQNRYEKSLFDIKNPNNRHPLAGLEEIYLAYEYKGLHFKLGSQIHQTPLLNKNTNRIRPNLFQGLNVNYNYNKWKLSAAWFLSEHIRGTSHSFSSSNSFGVYGQGINPSGEASNYRGHISTSGIGVFGAQYNLDNWKTQAWNYVGENVFNLTFIQSDFKLKHNNTEYKLGLQGLYQTALNNGGNANQDFTYILKDEQSFAIGGKMAAKFIEQHEFSINYLGISDQGRYLFPREWGREIFYATQSREAFEGYGGLNAYTLKYKFNTLKTGYSLLLGAGLVDQPDIENKRLNKYSLDDYYHFTIDMKYKFKNYLKGMSIRFLAAYKKEKHSASMTFSEKHNKVNMINLNLIIDYAL</sequence>
<evidence type="ECO:0000313" key="1">
    <source>
        <dbReference type="EMBL" id="PWH82223.1"/>
    </source>
</evidence>
<evidence type="ECO:0000313" key="2">
    <source>
        <dbReference type="Proteomes" id="UP000245370"/>
    </source>
</evidence>
<dbReference type="RefSeq" id="WP_109360452.1">
    <property type="nucleotide sequence ID" value="NZ_QFRJ01000014.1"/>
</dbReference>